<sequence>GIGTAIYYPSLPSITRDVVPIVKREQSLGIYRASLDSGYFTGPLIAIGLVFSATSLSIWGPATSNNIDNMLKFPFLVIAVILGLLAIFFLIFATETRPGWIQASISLNHGKKVREAFGKLKQAFDSYVEDESLEGCNNLLSEAKDLEREADKLVMKVTQVLYGSVRPAPDDYHFYKITEILDSSIGFLLRSYRKLLLIPRNKLSDEFVEYLNDETNLLLQLITKAVEALEVVCIQPLASHPIFNDV</sequence>
<feature type="non-terminal residue" evidence="2">
    <location>
        <position position="246"/>
    </location>
</feature>
<feature type="transmembrane region" description="Helical" evidence="1">
    <location>
        <begin position="71"/>
        <end position="92"/>
    </location>
</feature>
<organism evidence="2">
    <name type="scientific">marine sediment metagenome</name>
    <dbReference type="NCBI Taxonomy" id="412755"/>
    <lineage>
        <taxon>unclassified sequences</taxon>
        <taxon>metagenomes</taxon>
        <taxon>ecological metagenomes</taxon>
    </lineage>
</organism>
<name>X1KHM2_9ZZZZ</name>
<dbReference type="EMBL" id="BARU01038159">
    <property type="protein sequence ID" value="GAH81563.1"/>
    <property type="molecule type" value="Genomic_DNA"/>
</dbReference>
<reference evidence="2" key="1">
    <citation type="journal article" date="2014" name="Front. Microbiol.">
        <title>High frequency of phylogenetically diverse reductive dehalogenase-homologous genes in deep subseafloor sedimentary metagenomes.</title>
        <authorList>
            <person name="Kawai M."/>
            <person name="Futagami T."/>
            <person name="Toyoda A."/>
            <person name="Takaki Y."/>
            <person name="Nishi S."/>
            <person name="Hori S."/>
            <person name="Arai W."/>
            <person name="Tsubouchi T."/>
            <person name="Morono Y."/>
            <person name="Uchiyama I."/>
            <person name="Ito T."/>
            <person name="Fujiyama A."/>
            <person name="Inagaki F."/>
            <person name="Takami H."/>
        </authorList>
    </citation>
    <scope>NUCLEOTIDE SEQUENCE</scope>
    <source>
        <strain evidence="2">Expedition CK06-06</strain>
    </source>
</reference>
<evidence type="ECO:0008006" key="3">
    <source>
        <dbReference type="Google" id="ProtNLM"/>
    </source>
</evidence>
<keyword evidence="1" id="KW-0472">Membrane</keyword>
<keyword evidence="1" id="KW-0812">Transmembrane</keyword>
<proteinExistence type="predicted"/>
<protein>
    <recommendedName>
        <fullName evidence="3">PhoU domain-containing protein</fullName>
    </recommendedName>
</protein>
<keyword evidence="1" id="KW-1133">Transmembrane helix</keyword>
<gene>
    <name evidence="2" type="ORF">S03H2_59348</name>
</gene>
<dbReference type="Gene3D" id="1.20.1250.20">
    <property type="entry name" value="MFS general substrate transporter like domains"/>
    <property type="match status" value="1"/>
</dbReference>
<dbReference type="AlphaFoldDB" id="X1KHM2"/>
<evidence type="ECO:0000313" key="2">
    <source>
        <dbReference type="EMBL" id="GAH81563.1"/>
    </source>
</evidence>
<dbReference type="SUPFAM" id="SSF103473">
    <property type="entry name" value="MFS general substrate transporter"/>
    <property type="match status" value="1"/>
</dbReference>
<dbReference type="Gene3D" id="1.20.58.220">
    <property type="entry name" value="Phosphate transport system protein phou homolog 2, domain 2"/>
    <property type="match status" value="1"/>
</dbReference>
<feature type="transmembrane region" description="Helical" evidence="1">
    <location>
        <begin position="39"/>
        <end position="59"/>
    </location>
</feature>
<comment type="caution">
    <text evidence="2">The sequence shown here is derived from an EMBL/GenBank/DDBJ whole genome shotgun (WGS) entry which is preliminary data.</text>
</comment>
<feature type="non-terminal residue" evidence="2">
    <location>
        <position position="1"/>
    </location>
</feature>
<accession>X1KHM2</accession>
<evidence type="ECO:0000256" key="1">
    <source>
        <dbReference type="SAM" id="Phobius"/>
    </source>
</evidence>
<dbReference type="InterPro" id="IPR038078">
    <property type="entry name" value="PhoU-like_sf"/>
</dbReference>
<dbReference type="InterPro" id="IPR036259">
    <property type="entry name" value="MFS_trans_sf"/>
</dbReference>